<name>A0A4S8L658_DENBC</name>
<evidence type="ECO:0000313" key="3">
    <source>
        <dbReference type="Proteomes" id="UP000297245"/>
    </source>
</evidence>
<protein>
    <submittedName>
        <fullName evidence="2">Uncharacterized protein</fullName>
    </submittedName>
</protein>
<keyword evidence="1" id="KW-0812">Transmembrane</keyword>
<evidence type="ECO:0000256" key="1">
    <source>
        <dbReference type="SAM" id="Phobius"/>
    </source>
</evidence>
<feature type="transmembrane region" description="Helical" evidence="1">
    <location>
        <begin position="6"/>
        <end position="26"/>
    </location>
</feature>
<sequence>MSFSPSYSSVVTSLVLAFTVFCWSLIPPHSKLGIYLRLAVVFFPSSTTYQDAWAVHFEASSFEYTTPTINSVHFRERFENGVYDYLKETPAFKVYSRRCNNRLPSAGQDWLWDAVITDCIRIITEADKQQSMTIKDDIPAHDLC</sequence>
<proteinExistence type="predicted"/>
<evidence type="ECO:0000313" key="2">
    <source>
        <dbReference type="EMBL" id="THU84112.1"/>
    </source>
</evidence>
<dbReference type="AlphaFoldDB" id="A0A4S8L658"/>
<keyword evidence="1" id="KW-1133">Transmembrane helix</keyword>
<dbReference type="Proteomes" id="UP000297245">
    <property type="component" value="Unassembled WGS sequence"/>
</dbReference>
<gene>
    <name evidence="2" type="ORF">K435DRAFT_870602</name>
</gene>
<keyword evidence="3" id="KW-1185">Reference proteome</keyword>
<reference evidence="2 3" key="1">
    <citation type="journal article" date="2019" name="Nat. Ecol. Evol.">
        <title>Megaphylogeny resolves global patterns of mushroom evolution.</title>
        <authorList>
            <person name="Varga T."/>
            <person name="Krizsan K."/>
            <person name="Foldi C."/>
            <person name="Dima B."/>
            <person name="Sanchez-Garcia M."/>
            <person name="Sanchez-Ramirez S."/>
            <person name="Szollosi G.J."/>
            <person name="Szarkandi J.G."/>
            <person name="Papp V."/>
            <person name="Albert L."/>
            <person name="Andreopoulos W."/>
            <person name="Angelini C."/>
            <person name="Antonin V."/>
            <person name="Barry K.W."/>
            <person name="Bougher N.L."/>
            <person name="Buchanan P."/>
            <person name="Buyck B."/>
            <person name="Bense V."/>
            <person name="Catcheside P."/>
            <person name="Chovatia M."/>
            <person name="Cooper J."/>
            <person name="Damon W."/>
            <person name="Desjardin D."/>
            <person name="Finy P."/>
            <person name="Geml J."/>
            <person name="Haridas S."/>
            <person name="Hughes K."/>
            <person name="Justo A."/>
            <person name="Karasinski D."/>
            <person name="Kautmanova I."/>
            <person name="Kiss B."/>
            <person name="Kocsube S."/>
            <person name="Kotiranta H."/>
            <person name="LaButti K.M."/>
            <person name="Lechner B.E."/>
            <person name="Liimatainen K."/>
            <person name="Lipzen A."/>
            <person name="Lukacs Z."/>
            <person name="Mihaltcheva S."/>
            <person name="Morgado L.N."/>
            <person name="Niskanen T."/>
            <person name="Noordeloos M.E."/>
            <person name="Ohm R.A."/>
            <person name="Ortiz-Santana B."/>
            <person name="Ovrebo C."/>
            <person name="Racz N."/>
            <person name="Riley R."/>
            <person name="Savchenko A."/>
            <person name="Shiryaev A."/>
            <person name="Soop K."/>
            <person name="Spirin V."/>
            <person name="Szebenyi C."/>
            <person name="Tomsovsky M."/>
            <person name="Tulloss R.E."/>
            <person name="Uehling J."/>
            <person name="Grigoriev I.V."/>
            <person name="Vagvolgyi C."/>
            <person name="Papp T."/>
            <person name="Martin F.M."/>
            <person name="Miettinen O."/>
            <person name="Hibbett D.S."/>
            <person name="Nagy L.G."/>
        </authorList>
    </citation>
    <scope>NUCLEOTIDE SEQUENCE [LARGE SCALE GENOMIC DNA]</scope>
    <source>
        <strain evidence="2 3">CBS 962.96</strain>
    </source>
</reference>
<keyword evidence="1" id="KW-0472">Membrane</keyword>
<organism evidence="2 3">
    <name type="scientific">Dendrothele bispora (strain CBS 962.96)</name>
    <dbReference type="NCBI Taxonomy" id="1314807"/>
    <lineage>
        <taxon>Eukaryota</taxon>
        <taxon>Fungi</taxon>
        <taxon>Dikarya</taxon>
        <taxon>Basidiomycota</taxon>
        <taxon>Agaricomycotina</taxon>
        <taxon>Agaricomycetes</taxon>
        <taxon>Agaricomycetidae</taxon>
        <taxon>Agaricales</taxon>
        <taxon>Agaricales incertae sedis</taxon>
        <taxon>Dendrothele</taxon>
    </lineage>
</organism>
<dbReference type="EMBL" id="ML179621">
    <property type="protein sequence ID" value="THU84112.1"/>
    <property type="molecule type" value="Genomic_DNA"/>
</dbReference>
<accession>A0A4S8L658</accession>